<evidence type="ECO:0000313" key="3">
    <source>
        <dbReference type="Proteomes" id="UP000010366"/>
    </source>
</evidence>
<organism evidence="2 3">
    <name type="scientific">Chamaesiphon minutus (strain ATCC 27169 / PCC 6605)</name>
    <dbReference type="NCBI Taxonomy" id="1173020"/>
    <lineage>
        <taxon>Bacteria</taxon>
        <taxon>Bacillati</taxon>
        <taxon>Cyanobacteriota</taxon>
        <taxon>Cyanophyceae</taxon>
        <taxon>Gomontiellales</taxon>
        <taxon>Chamaesiphonaceae</taxon>
        <taxon>Chamaesiphon</taxon>
    </lineage>
</organism>
<dbReference type="KEGG" id="cmp:Cha6605_3584"/>
<dbReference type="InterPro" id="IPR050500">
    <property type="entry name" value="Phos_Acetyltrans/Butyryltrans"/>
</dbReference>
<accession>K9UIC7</accession>
<dbReference type="Gene3D" id="3.40.1390.20">
    <property type="entry name" value="HprK N-terminal domain-like"/>
    <property type="match status" value="1"/>
</dbReference>
<dbReference type="InterPro" id="IPR010766">
    <property type="entry name" value="DRTGG"/>
</dbReference>
<dbReference type="STRING" id="1173020.Cha6605_3584"/>
<reference evidence="2" key="1">
    <citation type="submission" date="2012-05" db="EMBL/GenBank/DDBJ databases">
        <title>Finished chromosome of genome of Chamaesiphon sp. PCC 6605.</title>
        <authorList>
            <consortium name="US DOE Joint Genome Institute"/>
            <person name="Gugger M."/>
            <person name="Coursin T."/>
            <person name="Rippka R."/>
            <person name="Tandeau De Marsac N."/>
            <person name="Huntemann M."/>
            <person name="Wei C.-L."/>
            <person name="Han J."/>
            <person name="Detter J.C."/>
            <person name="Han C."/>
            <person name="Tapia R."/>
            <person name="Chen A."/>
            <person name="Kyrpides N."/>
            <person name="Mavromatis K."/>
            <person name="Markowitz V."/>
            <person name="Szeto E."/>
            <person name="Ivanova N."/>
            <person name="Pagani I."/>
            <person name="Pati A."/>
            <person name="Goodwin L."/>
            <person name="Nordberg H.P."/>
            <person name="Cantor M.N."/>
            <person name="Hua S.X."/>
            <person name="Woyke T."/>
            <person name="Kerfeld C.A."/>
        </authorList>
    </citation>
    <scope>NUCLEOTIDE SEQUENCE [LARGE SCALE GENOMIC DNA]</scope>
    <source>
        <strain evidence="2">PCC 6605</strain>
    </source>
</reference>
<dbReference type="InterPro" id="IPR028979">
    <property type="entry name" value="Ser_kin/Pase_Hpr-like_N_sf"/>
</dbReference>
<dbReference type="Pfam" id="PF07085">
    <property type="entry name" value="DRTGG"/>
    <property type="match status" value="1"/>
</dbReference>
<keyword evidence="3" id="KW-1185">Reference proteome</keyword>
<dbReference type="HOGENOM" id="CLU_040984_0_0_3"/>
<proteinExistence type="predicted"/>
<dbReference type="AlphaFoldDB" id="K9UIC7"/>
<dbReference type="PATRIC" id="fig|1173020.3.peg.4113"/>
<dbReference type="eggNOG" id="COG0857">
    <property type="taxonomic scope" value="Bacteria"/>
</dbReference>
<evidence type="ECO:0000313" key="2">
    <source>
        <dbReference type="EMBL" id="AFY94570.1"/>
    </source>
</evidence>
<dbReference type="Proteomes" id="UP000010366">
    <property type="component" value="Chromosome"/>
</dbReference>
<sequence>MTRDNCVGMAMKYLLVASTEGCSGKSATILGIADRLQAKGIEIAYAQPVVTGNVLDPNSSLDSDVRLMAQALSLPADRLGSPLLVLDAAHTHDRLTGIDDRDYPKLLQDSTRQLPGNLVILEGGANLHEGSLFDLAIDRIAETLDAGVLLVNRYHPLSSLDLLIAAQQQLGKRLLGCTINDIPRDRVESVQTTMVPYLERLGIPVFGVIHRNGLLRSVTVKQLVSQLHAEILCRPDRLDLMVESLSIGAMNVNSALEYFRRGNNMAVVTGGDRADIQLAALETSTQCLILTGHLAPQPFIVSRAEDLEIPILSVDLDTLTTVEIIDNAFGQVRLQEPIKINCARELFGHHCNIDRLMSVLGI</sequence>
<dbReference type="PANTHER" id="PTHR43356:SF2">
    <property type="entry name" value="PHOSPHATE ACETYLTRANSFERASE"/>
    <property type="match status" value="1"/>
</dbReference>
<gene>
    <name evidence="2" type="ORF">Cha6605_3584</name>
</gene>
<dbReference type="EMBL" id="CP003600">
    <property type="protein sequence ID" value="AFY94570.1"/>
    <property type="molecule type" value="Genomic_DNA"/>
</dbReference>
<dbReference type="PANTHER" id="PTHR43356">
    <property type="entry name" value="PHOSPHATE ACETYLTRANSFERASE"/>
    <property type="match status" value="1"/>
</dbReference>
<name>K9UIC7_CHAP6</name>
<evidence type="ECO:0000259" key="1">
    <source>
        <dbReference type="Pfam" id="PF07085"/>
    </source>
</evidence>
<dbReference type="InterPro" id="IPR027417">
    <property type="entry name" value="P-loop_NTPase"/>
</dbReference>
<feature type="domain" description="DRTGG" evidence="1">
    <location>
        <begin position="222"/>
        <end position="327"/>
    </location>
</feature>
<dbReference type="Pfam" id="PF13500">
    <property type="entry name" value="AAA_26"/>
    <property type="match status" value="1"/>
</dbReference>
<dbReference type="SUPFAM" id="SSF75138">
    <property type="entry name" value="HprK N-terminal domain-like"/>
    <property type="match status" value="1"/>
</dbReference>
<dbReference type="RefSeq" id="WP_015160696.1">
    <property type="nucleotide sequence ID" value="NC_019697.1"/>
</dbReference>
<protein>
    <submittedName>
        <fullName evidence="2">Protein with phosphotransacetylase BioD-like N-terminal domain</fullName>
    </submittedName>
</protein>
<dbReference type="Gene3D" id="3.40.50.300">
    <property type="entry name" value="P-loop containing nucleotide triphosphate hydrolases"/>
    <property type="match status" value="1"/>
</dbReference>
<dbReference type="SUPFAM" id="SSF52540">
    <property type="entry name" value="P-loop containing nucleoside triphosphate hydrolases"/>
    <property type="match status" value="1"/>
</dbReference>